<reference evidence="2" key="2">
    <citation type="submission" date="2012-05" db="EMBL/GenBank/DDBJ databases">
        <title>Annotation of the Genome Sequence of Fusarium oxysporum HDV247.</title>
        <authorList>
            <consortium name="The Broad Institute Genomics Platform"/>
            <person name="Ma L.-J."/>
            <person name="Corby-Kistler H."/>
            <person name="Broz K."/>
            <person name="Gale L.R."/>
            <person name="Jonkers W."/>
            <person name="O'Donnell K."/>
            <person name="Ploetz R."/>
            <person name="Steinberg C."/>
            <person name="Schwartz D.C."/>
            <person name="VanEtten H."/>
            <person name="Zhou S."/>
            <person name="Young S.K."/>
            <person name="Zeng Q."/>
            <person name="Gargeya S."/>
            <person name="Fitzgerald M."/>
            <person name="Abouelleil A."/>
            <person name="Alvarado L."/>
            <person name="Chapman S.B."/>
            <person name="Gainer-Dewar J."/>
            <person name="Goldberg J."/>
            <person name="Griggs A."/>
            <person name="Gujja S."/>
            <person name="Hansen M."/>
            <person name="Howarth C."/>
            <person name="Imamovic A."/>
            <person name="Ireland A."/>
            <person name="Larimer J."/>
            <person name="McCowan C."/>
            <person name="Murphy C."/>
            <person name="Pearson M."/>
            <person name="Poon T.W."/>
            <person name="Priest M."/>
            <person name="Roberts A."/>
            <person name="Saif S."/>
            <person name="Shea T."/>
            <person name="Sykes S."/>
            <person name="Wortman J."/>
            <person name="Nusbaum C."/>
            <person name="Birren B."/>
        </authorList>
    </citation>
    <scope>NUCLEOTIDE SEQUENCE</scope>
    <source>
        <strain evidence="2">HDV247</strain>
    </source>
</reference>
<evidence type="ECO:0000313" key="2">
    <source>
        <dbReference type="EMBL" id="EXA36808.1"/>
    </source>
</evidence>
<keyword evidence="1" id="KW-0175">Coiled coil</keyword>
<sequence>MAEWGECDTGVMQIELEEEGGECDKCREKREEEERKAVLETILEETVNKKSDWGHCGLGRLMPDREEIGEGECTKRLKEIRELEEERKLLDTLLVDDEDLWIQQTFPKHP</sequence>
<dbReference type="OrthoDB" id="10538394at2759"/>
<reference evidence="2" key="1">
    <citation type="submission" date="2011-10" db="EMBL/GenBank/DDBJ databases">
        <title>The Genome Sequence of Fusarium oxysporum HDV247.</title>
        <authorList>
            <consortium name="The Broad Institute Genome Sequencing Platform"/>
            <person name="Ma L.-J."/>
            <person name="Gale L.R."/>
            <person name="Schwartz D.C."/>
            <person name="Zhou S."/>
            <person name="Corby-Kistler H."/>
            <person name="Young S.K."/>
            <person name="Zeng Q."/>
            <person name="Gargeya S."/>
            <person name="Fitzgerald M."/>
            <person name="Haas B."/>
            <person name="Abouelleil A."/>
            <person name="Alvarado L."/>
            <person name="Arachchi H.M."/>
            <person name="Berlin A."/>
            <person name="Brown A."/>
            <person name="Chapman S.B."/>
            <person name="Chen Z."/>
            <person name="Dunbar C."/>
            <person name="Freedman E."/>
            <person name="Gearin G."/>
            <person name="Goldberg J."/>
            <person name="Griggs A."/>
            <person name="Gujja S."/>
            <person name="Heiman D."/>
            <person name="Howarth C."/>
            <person name="Larson L."/>
            <person name="Lui A."/>
            <person name="MacDonald P.J.P."/>
            <person name="Montmayeur A."/>
            <person name="Murphy C."/>
            <person name="Neiman D."/>
            <person name="Pearson M."/>
            <person name="Priest M."/>
            <person name="Roberts A."/>
            <person name="Saif S."/>
            <person name="Shea T."/>
            <person name="Shenoy N."/>
            <person name="Sisk P."/>
            <person name="Stolte C."/>
            <person name="Sykes S."/>
            <person name="Wortman J."/>
            <person name="Nusbaum C."/>
            <person name="Birren B."/>
        </authorList>
    </citation>
    <scope>NUCLEOTIDE SEQUENCE [LARGE SCALE GENOMIC DNA]</scope>
    <source>
        <strain evidence="2">HDV247</strain>
    </source>
</reference>
<accession>W9NVI6</accession>
<dbReference type="Proteomes" id="UP000030751">
    <property type="component" value="Unassembled WGS sequence"/>
</dbReference>
<gene>
    <name evidence="2" type="ORF">FOVG_12689</name>
</gene>
<dbReference type="AlphaFoldDB" id="W9NVI6"/>
<organism evidence="2">
    <name type="scientific">Fusarium oxysporum f. sp. pisi HDV247</name>
    <dbReference type="NCBI Taxonomy" id="1080344"/>
    <lineage>
        <taxon>Eukaryota</taxon>
        <taxon>Fungi</taxon>
        <taxon>Dikarya</taxon>
        <taxon>Ascomycota</taxon>
        <taxon>Pezizomycotina</taxon>
        <taxon>Sordariomycetes</taxon>
        <taxon>Hypocreomycetidae</taxon>
        <taxon>Hypocreales</taxon>
        <taxon>Nectriaceae</taxon>
        <taxon>Fusarium</taxon>
        <taxon>Fusarium oxysporum species complex</taxon>
    </lineage>
</organism>
<protein>
    <submittedName>
        <fullName evidence="2">Uncharacterized protein</fullName>
    </submittedName>
</protein>
<feature type="coiled-coil region" evidence="1">
    <location>
        <begin position="16"/>
        <end position="49"/>
    </location>
</feature>
<dbReference type="HOGENOM" id="CLU_2250283_0_0_1"/>
<dbReference type="EMBL" id="JH650976">
    <property type="protein sequence ID" value="EXA36808.1"/>
    <property type="molecule type" value="Genomic_DNA"/>
</dbReference>
<evidence type="ECO:0000256" key="1">
    <source>
        <dbReference type="SAM" id="Coils"/>
    </source>
</evidence>
<name>W9NVI6_FUSOX</name>
<proteinExistence type="predicted"/>